<reference evidence="2 3" key="1">
    <citation type="journal article" date="2023" name="IMA Fungus">
        <title>Comparative genomic study of the Penicillium genus elucidates a diverse pangenome and 15 lateral gene transfer events.</title>
        <authorList>
            <person name="Petersen C."/>
            <person name="Sorensen T."/>
            <person name="Nielsen M.R."/>
            <person name="Sondergaard T.E."/>
            <person name="Sorensen J.L."/>
            <person name="Fitzpatrick D.A."/>
            <person name="Frisvad J.C."/>
            <person name="Nielsen K.L."/>
        </authorList>
    </citation>
    <scope>NUCLEOTIDE SEQUENCE [LARGE SCALE GENOMIC DNA]</scope>
    <source>
        <strain evidence="2 3">IBT 35679</strain>
    </source>
</reference>
<organism evidence="2 3">
    <name type="scientific">Penicillium frequentans</name>
    <dbReference type="NCBI Taxonomy" id="3151616"/>
    <lineage>
        <taxon>Eukaryota</taxon>
        <taxon>Fungi</taxon>
        <taxon>Dikarya</taxon>
        <taxon>Ascomycota</taxon>
        <taxon>Pezizomycotina</taxon>
        <taxon>Eurotiomycetes</taxon>
        <taxon>Eurotiomycetidae</taxon>
        <taxon>Eurotiales</taxon>
        <taxon>Aspergillaceae</taxon>
        <taxon>Penicillium</taxon>
    </lineage>
</organism>
<keyword evidence="3" id="KW-1185">Reference proteome</keyword>
<accession>A0AAD6CY14</accession>
<proteinExistence type="predicted"/>
<protein>
    <submittedName>
        <fullName evidence="2">Uncharacterized protein</fullName>
    </submittedName>
</protein>
<evidence type="ECO:0000256" key="1">
    <source>
        <dbReference type="SAM" id="MobiDB-lite"/>
    </source>
</evidence>
<comment type="caution">
    <text evidence="2">The sequence shown here is derived from an EMBL/GenBank/DDBJ whole genome shotgun (WGS) entry which is preliminary data.</text>
</comment>
<dbReference type="Proteomes" id="UP001220324">
    <property type="component" value="Unassembled WGS sequence"/>
</dbReference>
<dbReference type="EMBL" id="JAQIZZ010000004">
    <property type="protein sequence ID" value="KAJ5544123.1"/>
    <property type="molecule type" value="Genomic_DNA"/>
</dbReference>
<evidence type="ECO:0000313" key="2">
    <source>
        <dbReference type="EMBL" id="KAJ5544123.1"/>
    </source>
</evidence>
<feature type="region of interest" description="Disordered" evidence="1">
    <location>
        <begin position="104"/>
        <end position="125"/>
    </location>
</feature>
<sequence length="195" mass="22497">MLLCLISREHQTEKGKTDLQKFLYRLALQSIRQTRDFGTPSMGRWIFMHQLHHNLRQGEQLGRGGVHLRQANLATVLDPHCKRGHNQHYRLRFRHKRVLPIRTPPDSVSKMVSQGGEHSPPVVQKSDSLEDLPYISLHDLGRVNDETKTTHWLDDGCDFTLRDEAFGRKDLAHGQAHSSSEAVDEFHFQPLYLHG</sequence>
<evidence type="ECO:0000313" key="3">
    <source>
        <dbReference type="Proteomes" id="UP001220324"/>
    </source>
</evidence>
<name>A0AAD6CY14_9EURO</name>
<gene>
    <name evidence="2" type="ORF">N7494_005402</name>
</gene>
<dbReference type="AlphaFoldDB" id="A0AAD6CY14"/>